<dbReference type="Proteomes" id="UP001500523">
    <property type="component" value="Unassembled WGS sequence"/>
</dbReference>
<evidence type="ECO:0000313" key="5">
    <source>
        <dbReference type="Proteomes" id="UP001500523"/>
    </source>
</evidence>
<comment type="caution">
    <text evidence="4">The sequence shown here is derived from an EMBL/GenBank/DDBJ whole genome shotgun (WGS) entry which is preliminary data.</text>
</comment>
<feature type="domain" description="Response regulatory" evidence="3">
    <location>
        <begin position="4"/>
        <end position="121"/>
    </location>
</feature>
<accession>A0ABP7EUX3</accession>
<reference evidence="5" key="1">
    <citation type="journal article" date="2019" name="Int. J. Syst. Evol. Microbiol.">
        <title>The Global Catalogue of Microorganisms (GCM) 10K type strain sequencing project: providing services to taxonomists for standard genome sequencing and annotation.</title>
        <authorList>
            <consortium name="The Broad Institute Genomics Platform"/>
            <consortium name="The Broad Institute Genome Sequencing Center for Infectious Disease"/>
            <person name="Wu L."/>
            <person name="Ma J."/>
        </authorList>
    </citation>
    <scope>NUCLEOTIDE SEQUENCE [LARGE SCALE GENOMIC DNA]</scope>
    <source>
        <strain evidence="5">JCM 17498</strain>
    </source>
</reference>
<evidence type="ECO:0000256" key="2">
    <source>
        <dbReference type="PROSITE-ProRule" id="PRU00169"/>
    </source>
</evidence>
<dbReference type="Pfam" id="PF00072">
    <property type="entry name" value="Response_reg"/>
    <property type="match status" value="1"/>
</dbReference>
<feature type="modified residue" description="4-aspartylphosphate" evidence="2">
    <location>
        <position position="54"/>
    </location>
</feature>
<gene>
    <name evidence="4" type="ORF">GCM10022268_36360</name>
</gene>
<dbReference type="RefSeq" id="WP_344694813.1">
    <property type="nucleotide sequence ID" value="NZ_BAABBF010000015.1"/>
</dbReference>
<evidence type="ECO:0000313" key="4">
    <source>
        <dbReference type="EMBL" id="GAA3725138.1"/>
    </source>
</evidence>
<dbReference type="SUPFAM" id="SSF52172">
    <property type="entry name" value="CheY-like"/>
    <property type="match status" value="1"/>
</dbReference>
<name>A0ABP7EUX3_9SPHN</name>
<keyword evidence="5" id="KW-1185">Reference proteome</keyword>
<dbReference type="EMBL" id="BAABBF010000015">
    <property type="protein sequence ID" value="GAA3725138.1"/>
    <property type="molecule type" value="Genomic_DNA"/>
</dbReference>
<evidence type="ECO:0000259" key="3">
    <source>
        <dbReference type="PROSITE" id="PS50110"/>
    </source>
</evidence>
<evidence type="ECO:0000256" key="1">
    <source>
        <dbReference type="ARBA" id="ARBA00022553"/>
    </source>
</evidence>
<dbReference type="Gene3D" id="3.40.50.2300">
    <property type="match status" value="1"/>
</dbReference>
<keyword evidence="1 2" id="KW-0597">Phosphoprotein</keyword>
<dbReference type="PANTHER" id="PTHR44591:SF25">
    <property type="entry name" value="CHEMOTAXIS TWO-COMPONENT RESPONSE REGULATOR"/>
    <property type="match status" value="1"/>
</dbReference>
<sequence>MPSSILIVDDSPSMLMSVEINLRATSLTVHKAESGEDALAQLQGGLKPAMMITDLNMGGMSGIDLVREARKLPGYTFMPIVLLTTESSQDMRNLAKSAGATGWLTKPVETEALLRIVRKLVPDA</sequence>
<dbReference type="PROSITE" id="PS50110">
    <property type="entry name" value="RESPONSE_REGULATORY"/>
    <property type="match status" value="1"/>
</dbReference>
<dbReference type="InterPro" id="IPR011006">
    <property type="entry name" value="CheY-like_superfamily"/>
</dbReference>
<organism evidence="4 5">
    <name type="scientific">Sphingomonas cynarae</name>
    <dbReference type="NCBI Taxonomy" id="930197"/>
    <lineage>
        <taxon>Bacteria</taxon>
        <taxon>Pseudomonadati</taxon>
        <taxon>Pseudomonadota</taxon>
        <taxon>Alphaproteobacteria</taxon>
        <taxon>Sphingomonadales</taxon>
        <taxon>Sphingomonadaceae</taxon>
        <taxon>Sphingomonas</taxon>
    </lineage>
</organism>
<dbReference type="InterPro" id="IPR050595">
    <property type="entry name" value="Bact_response_regulator"/>
</dbReference>
<protein>
    <submittedName>
        <fullName evidence="4">Response regulator</fullName>
    </submittedName>
</protein>
<dbReference type="PANTHER" id="PTHR44591">
    <property type="entry name" value="STRESS RESPONSE REGULATOR PROTEIN 1"/>
    <property type="match status" value="1"/>
</dbReference>
<proteinExistence type="predicted"/>
<dbReference type="SMART" id="SM00448">
    <property type="entry name" value="REC"/>
    <property type="match status" value="1"/>
</dbReference>
<dbReference type="InterPro" id="IPR001789">
    <property type="entry name" value="Sig_transdc_resp-reg_receiver"/>
</dbReference>